<evidence type="ECO:0000313" key="2">
    <source>
        <dbReference type="Proteomes" id="UP000735302"/>
    </source>
</evidence>
<dbReference type="EMBL" id="BLXT01005987">
    <property type="protein sequence ID" value="GFO28000.1"/>
    <property type="molecule type" value="Genomic_DNA"/>
</dbReference>
<dbReference type="Proteomes" id="UP000735302">
    <property type="component" value="Unassembled WGS sequence"/>
</dbReference>
<proteinExistence type="predicted"/>
<sequence length="103" mass="11242">MEDQKSDTELACESGVDLNINDEKELGGGICRVLAPKGDKRVYQITNDNHRQVTVLACGNAAGDMQQPLLIFPGQRFAYDPLAGFREAHIACSANGWIDSTIF</sequence>
<reference evidence="1 2" key="1">
    <citation type="journal article" date="2021" name="Elife">
        <title>Chloroplast acquisition without the gene transfer in kleptoplastic sea slugs, Plakobranchus ocellatus.</title>
        <authorList>
            <person name="Maeda T."/>
            <person name="Takahashi S."/>
            <person name="Yoshida T."/>
            <person name="Shimamura S."/>
            <person name="Takaki Y."/>
            <person name="Nagai Y."/>
            <person name="Toyoda A."/>
            <person name="Suzuki Y."/>
            <person name="Arimoto A."/>
            <person name="Ishii H."/>
            <person name="Satoh N."/>
            <person name="Nishiyama T."/>
            <person name="Hasebe M."/>
            <person name="Maruyama T."/>
            <person name="Minagawa J."/>
            <person name="Obokata J."/>
            <person name="Shigenobu S."/>
        </authorList>
    </citation>
    <scope>NUCLEOTIDE SEQUENCE [LARGE SCALE GENOMIC DNA]</scope>
</reference>
<evidence type="ECO:0000313" key="1">
    <source>
        <dbReference type="EMBL" id="GFO28000.1"/>
    </source>
</evidence>
<keyword evidence="2" id="KW-1185">Reference proteome</keyword>
<gene>
    <name evidence="1" type="ORF">PoB_005450500</name>
</gene>
<dbReference type="AlphaFoldDB" id="A0AAV4C5K7"/>
<protein>
    <submittedName>
        <fullName evidence="1">Uncharacterized protein</fullName>
    </submittedName>
</protein>
<organism evidence="1 2">
    <name type="scientific">Plakobranchus ocellatus</name>
    <dbReference type="NCBI Taxonomy" id="259542"/>
    <lineage>
        <taxon>Eukaryota</taxon>
        <taxon>Metazoa</taxon>
        <taxon>Spiralia</taxon>
        <taxon>Lophotrochozoa</taxon>
        <taxon>Mollusca</taxon>
        <taxon>Gastropoda</taxon>
        <taxon>Heterobranchia</taxon>
        <taxon>Euthyneura</taxon>
        <taxon>Panpulmonata</taxon>
        <taxon>Sacoglossa</taxon>
        <taxon>Placobranchoidea</taxon>
        <taxon>Plakobranchidae</taxon>
        <taxon>Plakobranchus</taxon>
    </lineage>
</organism>
<comment type="caution">
    <text evidence="1">The sequence shown here is derived from an EMBL/GenBank/DDBJ whole genome shotgun (WGS) entry which is preliminary data.</text>
</comment>
<name>A0AAV4C5K7_9GAST</name>
<accession>A0AAV4C5K7</accession>